<protein>
    <submittedName>
        <fullName evidence="2">GNAT family N-acetyltransferase</fullName>
        <ecNumber evidence="2">2.3.-.-</ecNumber>
    </submittedName>
</protein>
<keyword evidence="3" id="KW-1185">Reference proteome</keyword>
<gene>
    <name evidence="2" type="ORF">ACH47X_06210</name>
</gene>
<keyword evidence="2" id="KW-0808">Transferase</keyword>
<comment type="caution">
    <text evidence="2">The sequence shown here is derived from an EMBL/GenBank/DDBJ whole genome shotgun (WGS) entry which is preliminary data.</text>
</comment>
<dbReference type="InterPro" id="IPR000182">
    <property type="entry name" value="GNAT_dom"/>
</dbReference>
<dbReference type="Proteomes" id="UP001611580">
    <property type="component" value="Unassembled WGS sequence"/>
</dbReference>
<organism evidence="2 3">
    <name type="scientific">Promicromonospora kroppenstedtii</name>
    <dbReference type="NCBI Taxonomy" id="440482"/>
    <lineage>
        <taxon>Bacteria</taxon>
        <taxon>Bacillati</taxon>
        <taxon>Actinomycetota</taxon>
        <taxon>Actinomycetes</taxon>
        <taxon>Micrococcales</taxon>
        <taxon>Promicromonosporaceae</taxon>
        <taxon>Promicromonospora</taxon>
    </lineage>
</organism>
<dbReference type="Gene3D" id="3.40.630.30">
    <property type="match status" value="1"/>
</dbReference>
<dbReference type="RefSeq" id="WP_397402429.1">
    <property type="nucleotide sequence ID" value="NZ_JBIRYI010000003.1"/>
</dbReference>
<evidence type="ECO:0000313" key="2">
    <source>
        <dbReference type="EMBL" id="MFI2486484.1"/>
    </source>
</evidence>
<evidence type="ECO:0000259" key="1">
    <source>
        <dbReference type="PROSITE" id="PS51186"/>
    </source>
</evidence>
<dbReference type="CDD" id="cd04301">
    <property type="entry name" value="NAT_SF"/>
    <property type="match status" value="1"/>
</dbReference>
<dbReference type="EMBL" id="JBIRYI010000003">
    <property type="protein sequence ID" value="MFI2486484.1"/>
    <property type="molecule type" value="Genomic_DNA"/>
</dbReference>
<dbReference type="GO" id="GO:0016746">
    <property type="term" value="F:acyltransferase activity"/>
    <property type="evidence" value="ECO:0007669"/>
    <property type="project" value="UniProtKB-KW"/>
</dbReference>
<evidence type="ECO:0000313" key="3">
    <source>
        <dbReference type="Proteomes" id="UP001611580"/>
    </source>
</evidence>
<dbReference type="PROSITE" id="PS51186">
    <property type="entry name" value="GNAT"/>
    <property type="match status" value="1"/>
</dbReference>
<accession>A0ABW7XGV6</accession>
<reference evidence="2 3" key="1">
    <citation type="submission" date="2024-10" db="EMBL/GenBank/DDBJ databases">
        <title>The Natural Products Discovery Center: Release of the First 8490 Sequenced Strains for Exploring Actinobacteria Biosynthetic Diversity.</title>
        <authorList>
            <person name="Kalkreuter E."/>
            <person name="Kautsar S.A."/>
            <person name="Yang D."/>
            <person name="Bader C.D."/>
            <person name="Teijaro C.N."/>
            <person name="Fluegel L."/>
            <person name="Davis C.M."/>
            <person name="Simpson J.R."/>
            <person name="Lauterbach L."/>
            <person name="Steele A.D."/>
            <person name="Gui C."/>
            <person name="Meng S."/>
            <person name="Li G."/>
            <person name="Viehrig K."/>
            <person name="Ye F."/>
            <person name="Su P."/>
            <person name="Kiefer A.F."/>
            <person name="Nichols A."/>
            <person name="Cepeda A.J."/>
            <person name="Yan W."/>
            <person name="Fan B."/>
            <person name="Jiang Y."/>
            <person name="Adhikari A."/>
            <person name="Zheng C.-J."/>
            <person name="Schuster L."/>
            <person name="Cowan T.M."/>
            <person name="Smanski M.J."/>
            <person name="Chevrette M.G."/>
            <person name="De Carvalho L.P.S."/>
            <person name="Shen B."/>
        </authorList>
    </citation>
    <scope>NUCLEOTIDE SEQUENCE [LARGE SCALE GENOMIC DNA]</scope>
    <source>
        <strain evidence="2 3">NPDC019481</strain>
    </source>
</reference>
<dbReference type="InterPro" id="IPR053144">
    <property type="entry name" value="Acetyltransferase_Butenolide"/>
</dbReference>
<dbReference type="Pfam" id="PF00583">
    <property type="entry name" value="Acetyltransf_1"/>
    <property type="match status" value="1"/>
</dbReference>
<dbReference type="EC" id="2.3.-.-" evidence="2"/>
<sequence>MNDDQPYEFSTDPDRIDAARVHELVARHAYWAKDRPREVMDAAIAGSRPYGVYRRATGEQVGFARVVTDGATFAWLADVIVDPELRGQGIGKLLVAGVVAELDQLGLRRTILATADAHGLYEQFGWTAVTEEYKWMERPGSAAGAPATTPTSHPGAAT</sequence>
<dbReference type="SUPFAM" id="SSF55729">
    <property type="entry name" value="Acyl-CoA N-acyltransferases (Nat)"/>
    <property type="match status" value="1"/>
</dbReference>
<name>A0ABW7XGV6_9MICO</name>
<dbReference type="PANTHER" id="PTHR43233:SF1">
    <property type="entry name" value="FAMILY N-ACETYLTRANSFERASE, PUTATIVE (AFU_ORTHOLOGUE AFUA_6G03350)-RELATED"/>
    <property type="match status" value="1"/>
</dbReference>
<feature type="domain" description="N-acetyltransferase" evidence="1">
    <location>
        <begin position="7"/>
        <end position="141"/>
    </location>
</feature>
<dbReference type="PANTHER" id="PTHR43233">
    <property type="entry name" value="FAMILY N-ACETYLTRANSFERASE, PUTATIVE (AFU_ORTHOLOGUE AFUA_6G03350)-RELATED"/>
    <property type="match status" value="1"/>
</dbReference>
<proteinExistence type="predicted"/>
<keyword evidence="2" id="KW-0012">Acyltransferase</keyword>
<dbReference type="InterPro" id="IPR016181">
    <property type="entry name" value="Acyl_CoA_acyltransferase"/>
</dbReference>